<dbReference type="Pfam" id="PF09823">
    <property type="entry name" value="DUF2357"/>
    <property type="match status" value="1"/>
</dbReference>
<dbReference type="Proteomes" id="UP000186268">
    <property type="component" value="Unassembled WGS sequence"/>
</dbReference>
<evidence type="ECO:0000313" key="2">
    <source>
        <dbReference type="EMBL" id="OKP05382.1"/>
    </source>
</evidence>
<feature type="domain" description="DUF2357" evidence="1">
    <location>
        <begin position="75"/>
        <end position="299"/>
    </location>
</feature>
<sequence length="597" mass="69494">MLHSRDHAQHAMPYLLEDEAVIINFKSNIDYSQVSLLLHENEVEFTQCEYDSKSNAWIYSWIPKRLGGRIYESFFHNYFGVAELYLILSTGEQPEYIELENLDVLAKKINAERVEQMLSFLSKHNNEALCAFFRVPRRNAGYKDGDTPADIFLEWIEQNTNILLKLIDDILAEPVKKLISTYKLITPTLSSNIDDRTLGWLCDNVEELFETEDEAGAIINFNGDYFGSKKIRENVLVNDTDIYENQVIHGFVHTLKMSVSSLLAGYDSDSITKESRTETNGYISFFSQLKKFQRQINQRKIIKCNDILFLLNRIQNKIQKVIPVKRRIVGLPSLTMKVKYNRAYLSLFNKIISWYRFGSPDWSKQEELLSIKSIPKLFEYYCLFYLKEQLDNNLKMQPILESEDGKLDFSYQVREAEISLQYEPKYWMSKNKNSEAADLVNTEGWTLYNDSLRIRNHHKIFSYRSPDFVFRVRKGNCIFHYILDAKYTTPKKAFSHYLPELTLKYVHGLHSRDGESTLLGLTLIIPHEESKVNHFHGDDFNIISSKPVIPALNIALVTPGNEFSGNDDFEIVVDKILSLMLKNENGAENRNQYLRLT</sequence>
<dbReference type="AlphaFoldDB" id="A0A1Q5TYT3"/>
<proteinExistence type="predicted"/>
<reference evidence="2 3" key="1">
    <citation type="submission" date="2016-09" db="EMBL/GenBank/DDBJ databases">
        <title>Xenorhabdus thuongxuanensis sp. nov. and Xenorhabdus eapokensis sp. nov., isolated from Steinernema species.</title>
        <authorList>
            <person name="Kaempfer P."/>
            <person name="Tobias N.J."/>
            <person name="Phan Ke L."/>
            <person name="Bode H.B."/>
            <person name="Glaeser S.P."/>
        </authorList>
    </citation>
    <scope>NUCLEOTIDE SEQUENCE [LARGE SCALE GENOMIC DNA]</scope>
    <source>
        <strain evidence="2 3">DL20</strain>
    </source>
</reference>
<evidence type="ECO:0000259" key="1">
    <source>
        <dbReference type="Pfam" id="PF09823"/>
    </source>
</evidence>
<dbReference type="EMBL" id="MKGQ01000002">
    <property type="protein sequence ID" value="OKP05382.1"/>
    <property type="molecule type" value="Genomic_DNA"/>
</dbReference>
<dbReference type="InterPro" id="IPR018633">
    <property type="entry name" value="DUF2357"/>
</dbReference>
<organism evidence="2 3">
    <name type="scientific">Xenorhabdus eapokensis</name>
    <dbReference type="NCBI Taxonomy" id="1873482"/>
    <lineage>
        <taxon>Bacteria</taxon>
        <taxon>Pseudomonadati</taxon>
        <taxon>Pseudomonadota</taxon>
        <taxon>Gammaproteobacteria</taxon>
        <taxon>Enterobacterales</taxon>
        <taxon>Morganellaceae</taxon>
        <taxon>Xenorhabdus</taxon>
    </lineage>
</organism>
<keyword evidence="3" id="KW-1185">Reference proteome</keyword>
<accession>A0A1Q5TYT3</accession>
<gene>
    <name evidence="2" type="ORF">Xedl_00611</name>
</gene>
<evidence type="ECO:0000313" key="3">
    <source>
        <dbReference type="Proteomes" id="UP000186268"/>
    </source>
</evidence>
<comment type="caution">
    <text evidence="2">The sequence shown here is derived from an EMBL/GenBank/DDBJ whole genome shotgun (WGS) entry which is preliminary data.</text>
</comment>
<protein>
    <recommendedName>
        <fullName evidence="1">DUF2357 domain-containing protein</fullName>
    </recommendedName>
</protein>
<name>A0A1Q5TYT3_9GAMM</name>